<evidence type="ECO:0000313" key="8">
    <source>
        <dbReference type="EMBL" id="PZX37979.1"/>
    </source>
</evidence>
<dbReference type="InterPro" id="IPR050482">
    <property type="entry name" value="Sensor_HK_TwoCompSys"/>
</dbReference>
<protein>
    <recommendedName>
        <fullName evidence="2">histidine kinase</fullName>
        <ecNumber evidence="2">2.7.13.3</ecNumber>
    </recommendedName>
</protein>
<dbReference type="EMBL" id="QKZQ01000020">
    <property type="protein sequence ID" value="PZX37979.1"/>
    <property type="molecule type" value="Genomic_DNA"/>
</dbReference>
<feature type="transmembrane region" description="Helical" evidence="7">
    <location>
        <begin position="258"/>
        <end position="280"/>
    </location>
</feature>
<feature type="transmembrane region" description="Helical" evidence="7">
    <location>
        <begin position="292"/>
        <end position="312"/>
    </location>
</feature>
<keyword evidence="6" id="KW-0175">Coiled coil</keyword>
<sequence length="655" mass="72211">MEKSVRYSISTFLFLCFVLGATSFLTLAYDPHRSSPQVITLDHAETVEFVILDTGEHLPARHGVVLSQDWRNDVPLDGRAPTGLVSGQYTMPFILTDAPTGPKSLLIPRVSRTVKLMLNGERIYTESEQDPNQSWEWYTPRLVDLPESLLRQGENILTATVVASFYSTAGLSKILLGPDAAVEAVANRLNFLQAQLPLFANLATLIMAIPLLLIWAQGRRVTVHRHFSNYGFLAAAMVVFAFRSLHVHAGEAPLPIMIWVPLVASSLAWAVGFFSVFLLRQSGVTWRLPERLIIWAVVAGTAVLFLFPQSYFAENRTLLFYVPIAVVGVACIAFVCVRAVLRPERDQTLLALALLMIVPPTINDLSWIVGALPFETVLLLPVAMPTVLFAISLTVANSYAHAWVRAQEANAELNRRIEAARKELSQQYKALIIAERRETIASERAQLVEDLHDGVGNRLSMLLAQFQAQKLPGIKSLRECLDDLRIVMTARDVRTVGEALIDICHMNRTTAEALGIDISLDFVPQVRDLQMPPTQILNILRIGQESLSNAVRHSGSQEIRVQGLLSEAEGFILRISDIGAARARAAPVENPIGRGLDTMRARAARLGGQLTVTQGERGWTVECVIPVGSFSTTKEGVTEARPISQLAVAEDQNEL</sequence>
<evidence type="ECO:0000256" key="1">
    <source>
        <dbReference type="ARBA" id="ARBA00000085"/>
    </source>
</evidence>
<feature type="coiled-coil region" evidence="6">
    <location>
        <begin position="403"/>
        <end position="437"/>
    </location>
</feature>
<proteinExistence type="predicted"/>
<dbReference type="PANTHER" id="PTHR24421:SF10">
    <property type="entry name" value="NITRATE_NITRITE SENSOR PROTEIN NARQ"/>
    <property type="match status" value="1"/>
</dbReference>
<keyword evidence="7" id="KW-0472">Membrane</keyword>
<evidence type="ECO:0000256" key="7">
    <source>
        <dbReference type="SAM" id="Phobius"/>
    </source>
</evidence>
<organism evidence="8 9">
    <name type="scientific">Roseinatronobacter thiooxidans</name>
    <dbReference type="NCBI Taxonomy" id="121821"/>
    <lineage>
        <taxon>Bacteria</taxon>
        <taxon>Pseudomonadati</taxon>
        <taxon>Pseudomonadota</taxon>
        <taxon>Alphaproteobacteria</taxon>
        <taxon>Rhodobacterales</taxon>
        <taxon>Paracoccaceae</taxon>
        <taxon>Roseinatronobacter</taxon>
    </lineage>
</organism>
<comment type="caution">
    <text evidence="8">The sequence shown here is derived from an EMBL/GenBank/DDBJ whole genome shotgun (WGS) entry which is preliminary data.</text>
</comment>
<keyword evidence="7" id="KW-0812">Transmembrane</keyword>
<dbReference type="PANTHER" id="PTHR24421">
    <property type="entry name" value="NITRATE/NITRITE SENSOR PROTEIN NARX-RELATED"/>
    <property type="match status" value="1"/>
</dbReference>
<reference evidence="8 9" key="1">
    <citation type="submission" date="2018-06" db="EMBL/GenBank/DDBJ databases">
        <title>Genomic Encyclopedia of Archaeal and Bacterial Type Strains, Phase II (KMG-II): from individual species to whole genera.</title>
        <authorList>
            <person name="Goeker M."/>
        </authorList>
    </citation>
    <scope>NUCLEOTIDE SEQUENCE [LARGE SCALE GENOMIC DNA]</scope>
    <source>
        <strain evidence="8 9">DSM 13087</strain>
    </source>
</reference>
<evidence type="ECO:0000256" key="5">
    <source>
        <dbReference type="ARBA" id="ARBA00023012"/>
    </source>
</evidence>
<keyword evidence="9" id="KW-1185">Reference proteome</keyword>
<dbReference type="STRING" id="121821.GCA_001870675_01172"/>
<dbReference type="GO" id="GO:0004673">
    <property type="term" value="F:protein histidine kinase activity"/>
    <property type="evidence" value="ECO:0007669"/>
    <property type="project" value="UniProtKB-EC"/>
</dbReference>
<feature type="transmembrane region" description="Helical" evidence="7">
    <location>
        <begin position="227"/>
        <end position="246"/>
    </location>
</feature>
<evidence type="ECO:0000256" key="6">
    <source>
        <dbReference type="SAM" id="Coils"/>
    </source>
</evidence>
<keyword evidence="7" id="KW-1133">Transmembrane helix</keyword>
<dbReference type="InterPro" id="IPR036890">
    <property type="entry name" value="HATPase_C_sf"/>
</dbReference>
<name>A0A2W7QA86_9RHOB</name>
<feature type="transmembrane region" description="Helical" evidence="7">
    <location>
        <begin position="318"/>
        <end position="337"/>
    </location>
</feature>
<dbReference type="CDD" id="cd16917">
    <property type="entry name" value="HATPase_UhpB-NarQ-NarX-like"/>
    <property type="match status" value="1"/>
</dbReference>
<dbReference type="AlphaFoldDB" id="A0A2W7QA86"/>
<comment type="catalytic activity">
    <reaction evidence="1">
        <text>ATP + protein L-histidine = ADP + protein N-phospho-L-histidine.</text>
        <dbReference type="EC" id="2.7.13.3"/>
    </reaction>
</comment>
<keyword evidence="5" id="KW-0902">Two-component regulatory system</keyword>
<keyword evidence="3" id="KW-0808">Transferase</keyword>
<dbReference type="EC" id="2.7.13.3" evidence="2"/>
<feature type="transmembrane region" description="Helical" evidence="7">
    <location>
        <begin position="349"/>
        <end position="372"/>
    </location>
</feature>
<evidence type="ECO:0000256" key="3">
    <source>
        <dbReference type="ARBA" id="ARBA00022679"/>
    </source>
</evidence>
<dbReference type="RefSeq" id="WP_111361421.1">
    <property type="nucleotide sequence ID" value="NZ_QKZQ01000020.1"/>
</dbReference>
<evidence type="ECO:0000256" key="4">
    <source>
        <dbReference type="ARBA" id="ARBA00022777"/>
    </source>
</evidence>
<evidence type="ECO:0000313" key="9">
    <source>
        <dbReference type="Proteomes" id="UP000249364"/>
    </source>
</evidence>
<dbReference type="SUPFAM" id="SSF55874">
    <property type="entry name" value="ATPase domain of HSP90 chaperone/DNA topoisomerase II/histidine kinase"/>
    <property type="match status" value="1"/>
</dbReference>
<dbReference type="OrthoDB" id="9778496at2"/>
<evidence type="ECO:0000256" key="2">
    <source>
        <dbReference type="ARBA" id="ARBA00012438"/>
    </source>
</evidence>
<dbReference type="Gene3D" id="3.30.565.10">
    <property type="entry name" value="Histidine kinase-like ATPase, C-terminal domain"/>
    <property type="match status" value="1"/>
</dbReference>
<feature type="transmembrane region" description="Helical" evidence="7">
    <location>
        <begin position="196"/>
        <end position="215"/>
    </location>
</feature>
<dbReference type="Proteomes" id="UP000249364">
    <property type="component" value="Unassembled WGS sequence"/>
</dbReference>
<gene>
    <name evidence="8" type="ORF">LY56_03180</name>
</gene>
<dbReference type="GO" id="GO:0000160">
    <property type="term" value="P:phosphorelay signal transduction system"/>
    <property type="evidence" value="ECO:0007669"/>
    <property type="project" value="UniProtKB-KW"/>
</dbReference>
<accession>A0A2W7QA86</accession>
<feature type="transmembrane region" description="Helical" evidence="7">
    <location>
        <begin position="378"/>
        <end position="400"/>
    </location>
</feature>
<keyword evidence="4 8" id="KW-0418">Kinase</keyword>